<comment type="caution">
    <text evidence="1">The sequence shown here is derived from an EMBL/GenBank/DDBJ whole genome shotgun (WGS) entry which is preliminary data.</text>
</comment>
<reference evidence="1 3" key="1">
    <citation type="journal article" date="2019" name="New Phytol.">
        <title>Comparative genomics reveals unique wood-decay strategies and fruiting body development in the Schizophyllaceae.</title>
        <authorList>
            <person name="Almasi E."/>
            <person name="Sahu N."/>
            <person name="Krizsan K."/>
            <person name="Balint B."/>
            <person name="Kovacs G.M."/>
            <person name="Kiss B."/>
            <person name="Cseklye J."/>
            <person name="Drula E."/>
            <person name="Henrissat B."/>
            <person name="Nagy I."/>
            <person name="Chovatia M."/>
            <person name="Adam C."/>
            <person name="LaButti K."/>
            <person name="Lipzen A."/>
            <person name="Riley R."/>
            <person name="Grigoriev I.V."/>
            <person name="Nagy L.G."/>
        </authorList>
    </citation>
    <scope>NUCLEOTIDE SEQUENCE [LARGE SCALE GENOMIC DNA]</scope>
    <source>
        <strain evidence="1 3">NL-1724</strain>
    </source>
</reference>
<dbReference type="AlphaFoldDB" id="A0A550BVK9"/>
<gene>
    <name evidence="2" type="ORF">BD626DRAFT_491254</name>
    <name evidence="1" type="ORF">BD626DRAFT_518823</name>
</gene>
<dbReference type="Proteomes" id="UP000320762">
    <property type="component" value="Unassembled WGS sequence"/>
</dbReference>
<reference evidence="1" key="2">
    <citation type="submission" date="2019-06" db="EMBL/GenBank/DDBJ databases">
        <authorList>
            <consortium name="DOE Joint Genome Institute"/>
            <person name="Ahrendt S.R."/>
            <person name="Cantor M.N."/>
            <person name="Hua S.X."/>
        </authorList>
    </citation>
    <scope>NUCLEOTIDE SEQUENCE</scope>
    <source>
        <strain evidence="1">NL-1724</strain>
    </source>
</reference>
<name>A0A550BVK9_9AGAR</name>
<organism evidence="1 3">
    <name type="scientific">Schizophyllum amplum</name>
    <dbReference type="NCBI Taxonomy" id="97359"/>
    <lineage>
        <taxon>Eukaryota</taxon>
        <taxon>Fungi</taxon>
        <taxon>Dikarya</taxon>
        <taxon>Basidiomycota</taxon>
        <taxon>Agaricomycotina</taxon>
        <taxon>Agaricomycetes</taxon>
        <taxon>Agaricomycetidae</taxon>
        <taxon>Agaricales</taxon>
        <taxon>Schizophyllaceae</taxon>
        <taxon>Schizophyllum</taxon>
    </lineage>
</organism>
<evidence type="ECO:0000313" key="2">
    <source>
        <dbReference type="EMBL" id="TRM64257.1"/>
    </source>
</evidence>
<proteinExistence type="predicted"/>
<dbReference type="EMBL" id="VDMD01000065">
    <property type="protein sequence ID" value="TRM56568.1"/>
    <property type="molecule type" value="Genomic_DNA"/>
</dbReference>
<dbReference type="EMBL" id="VDMD01000007">
    <property type="protein sequence ID" value="TRM64257.1"/>
    <property type="molecule type" value="Genomic_DNA"/>
</dbReference>
<evidence type="ECO:0000313" key="3">
    <source>
        <dbReference type="Proteomes" id="UP000320762"/>
    </source>
</evidence>
<sequence>MELIPHLPSRAAAPQDDCTHALLSLSAKQLNPLVVTIIPLIVTTHEPVSPHAPLLHHLSCPPPFIS</sequence>
<evidence type="ECO:0000313" key="1">
    <source>
        <dbReference type="EMBL" id="TRM56568.1"/>
    </source>
</evidence>
<accession>A0A550BVK9</accession>
<protein>
    <submittedName>
        <fullName evidence="1">Uncharacterized protein</fullName>
    </submittedName>
</protein>
<keyword evidence="3" id="KW-1185">Reference proteome</keyword>